<protein>
    <recommendedName>
        <fullName evidence="12">PX domain-containing protein</fullName>
    </recommendedName>
</protein>
<evidence type="ECO:0000256" key="8">
    <source>
        <dbReference type="ARBA" id="ARBA00023121"/>
    </source>
</evidence>
<evidence type="ECO:0000256" key="4">
    <source>
        <dbReference type="ARBA" id="ARBA00022448"/>
    </source>
</evidence>
<gene>
    <name evidence="13" type="ORF">F7725_014621</name>
</gene>
<dbReference type="GO" id="GO:1901981">
    <property type="term" value="F:phosphatidylinositol phosphate binding"/>
    <property type="evidence" value="ECO:0007669"/>
    <property type="project" value="TreeGrafter"/>
</dbReference>
<dbReference type="CDD" id="cd06898">
    <property type="entry name" value="PX_SNX10"/>
    <property type="match status" value="1"/>
</dbReference>
<comment type="similarity">
    <text evidence="3">Belongs to the sorting nexin family.</text>
</comment>
<evidence type="ECO:0000256" key="5">
    <source>
        <dbReference type="ARBA" id="ARBA00022490"/>
    </source>
</evidence>
<dbReference type="SUPFAM" id="SSF64268">
    <property type="entry name" value="PX domain"/>
    <property type="match status" value="1"/>
</dbReference>
<proteinExistence type="inferred from homology"/>
<organism evidence="13 14">
    <name type="scientific">Dissostichus mawsoni</name>
    <name type="common">Antarctic cod</name>
    <dbReference type="NCBI Taxonomy" id="36200"/>
    <lineage>
        <taxon>Eukaryota</taxon>
        <taxon>Metazoa</taxon>
        <taxon>Chordata</taxon>
        <taxon>Craniata</taxon>
        <taxon>Vertebrata</taxon>
        <taxon>Euteleostomi</taxon>
        <taxon>Actinopterygii</taxon>
        <taxon>Neopterygii</taxon>
        <taxon>Teleostei</taxon>
        <taxon>Neoteleostei</taxon>
        <taxon>Acanthomorphata</taxon>
        <taxon>Eupercaria</taxon>
        <taxon>Perciformes</taxon>
        <taxon>Notothenioidei</taxon>
        <taxon>Nototheniidae</taxon>
        <taxon>Dissostichus</taxon>
    </lineage>
</organism>
<feature type="compositionally biased region" description="Basic and acidic residues" evidence="11">
    <location>
        <begin position="438"/>
        <end position="611"/>
    </location>
</feature>
<evidence type="ECO:0000256" key="1">
    <source>
        <dbReference type="ARBA" id="ARBA00004177"/>
    </source>
</evidence>
<dbReference type="GO" id="GO:0006886">
    <property type="term" value="P:intracellular protein transport"/>
    <property type="evidence" value="ECO:0007669"/>
    <property type="project" value="InterPro"/>
</dbReference>
<dbReference type="AlphaFoldDB" id="A0A7J5YXJ5"/>
<evidence type="ECO:0000313" key="14">
    <source>
        <dbReference type="Proteomes" id="UP000518266"/>
    </source>
</evidence>
<dbReference type="Proteomes" id="UP000518266">
    <property type="component" value="Unassembled WGS sequence"/>
</dbReference>
<keyword evidence="7" id="KW-0653">Protein transport</keyword>
<feature type="region of interest" description="Disordered" evidence="11">
    <location>
        <begin position="408"/>
        <end position="611"/>
    </location>
</feature>
<dbReference type="PANTHER" id="PTHR46209">
    <property type="entry name" value="PX DOMAIN-CONTAINING PROTEIN"/>
    <property type="match status" value="1"/>
</dbReference>
<feature type="region of interest" description="Disordered" evidence="11">
    <location>
        <begin position="309"/>
        <end position="336"/>
    </location>
</feature>
<comment type="subcellular location">
    <subcellularLocation>
        <location evidence="2">Cytoplasm</location>
    </subcellularLocation>
    <subcellularLocation>
        <location evidence="10">Endomembrane system</location>
        <topology evidence="10">Peripheral membrane protein</topology>
        <orientation evidence="10">Cytoplasmic side</orientation>
    </subcellularLocation>
    <subcellularLocation>
        <location evidence="1">Endosome</location>
    </subcellularLocation>
</comment>
<comment type="caution">
    <text evidence="13">The sequence shown here is derived from an EMBL/GenBank/DDBJ whole genome shotgun (WGS) entry which is preliminary data.</text>
</comment>
<reference evidence="13 14" key="1">
    <citation type="submission" date="2020-03" db="EMBL/GenBank/DDBJ databases">
        <title>Dissostichus mawsoni Genome sequencing and assembly.</title>
        <authorList>
            <person name="Park H."/>
        </authorList>
    </citation>
    <scope>NUCLEOTIDE SEQUENCE [LARGE SCALE GENOMIC DNA]</scope>
    <source>
        <strain evidence="13">DM0001</strain>
        <tissue evidence="13">Muscle</tissue>
    </source>
</reference>
<evidence type="ECO:0000256" key="2">
    <source>
        <dbReference type="ARBA" id="ARBA00004496"/>
    </source>
</evidence>
<dbReference type="Gene3D" id="3.30.1520.10">
    <property type="entry name" value="Phox-like domain"/>
    <property type="match status" value="1"/>
</dbReference>
<keyword evidence="8" id="KW-0446">Lipid-binding</keyword>
<evidence type="ECO:0000256" key="11">
    <source>
        <dbReference type="SAM" id="MobiDB-lite"/>
    </source>
</evidence>
<dbReference type="Pfam" id="PF00787">
    <property type="entry name" value="PX"/>
    <property type="match status" value="1"/>
</dbReference>
<accession>A0A7J5YXJ5</accession>
<sequence>MINNQEEDEFVAVRVQDPRVQNEGSWNSFVDYKIFLHTNSKAFTAKTSCVRRRYSEFSWLKKKLQKNTGLVPVPDLPAKSFFSFINEDFLERRRKGLQAFLDSVVNMTVCLSDSQLHLFLQTQLPVGHIQDCVQGHTPYSVTDAILTYVSSNRGYAQAQEDDPIKESSLTVSYESMESPVPHQPCLELKETCSPELLSCVDSEPQDCELERDDKDTVEFLYKENSSVMVLQGDNHLEAIVEDCVPSEATFYLGESQNVPESLSLEEQTQQKSCQIQTPVEVHSPMNTDFQEKCVVDSLFEECSVREESDKTVDTEDMNVPHPDTEEKVVPHPDTEEKDTEEKLLLIRTQRRRLLLIRTQRRRLLLIRTQRRRLFLIRTQRRRLLLIQIQRRRLFLIQIQRRRCSSSRYRGEDCSSSRYRGEDCSSSRYRGEGCSSSRYRGEGCPHPDTEEKVVPHPDTEEKVVPHPDTEEEKIAPHPDTEEKVVPHPDTEEKIVPPPDTEEKVVPHPDTEEKVVPHPDTEEKVVPHPDTEEEVVPHPDTEEKVAPHPDTEEKVAPHPDTEEKVAPHPDTEEKVAPHPDTEEKVAPHPDTEEKVVPHPDTEEKVVPHPDTEEKVEHCESSVEANTEKVHFDFKDSDLKDPLLVSDTISQEEVLEVCFEKSVLENHVISEVNGLEHVDTTEAPVEDASCLQEFKSADKEMSEEPERKDETAYMSEIHEETDNVHPEVEGSGDDLFQHMDQVELEDDLVEQEADLVRTKDDSDEDSQSSSNESIVKVSDEESICDEAEELIHSADGHMETPHEEVAHWAEEVQTPRTNILDLHVNGCILEKDDILAHEEDDSQYITEISDLHKSLDLISSVTGGDLTENSDFSILERSCTPELADSGSAEKENVSLLSLDASKEAHEVEVL</sequence>
<feature type="compositionally biased region" description="Basic and acidic residues" evidence="11">
    <location>
        <begin position="408"/>
        <end position="430"/>
    </location>
</feature>
<keyword evidence="5" id="KW-0963">Cytoplasm</keyword>
<keyword evidence="6" id="KW-0967">Endosome</keyword>
<dbReference type="InterPro" id="IPR043544">
    <property type="entry name" value="SNX10/11"/>
</dbReference>
<dbReference type="SMART" id="SM00312">
    <property type="entry name" value="PX"/>
    <property type="match status" value="1"/>
</dbReference>
<dbReference type="InterPro" id="IPR001683">
    <property type="entry name" value="PX_dom"/>
</dbReference>
<evidence type="ECO:0000256" key="3">
    <source>
        <dbReference type="ARBA" id="ARBA00010883"/>
    </source>
</evidence>
<keyword evidence="9" id="KW-0472">Membrane</keyword>
<keyword evidence="14" id="KW-1185">Reference proteome</keyword>
<evidence type="ECO:0000259" key="12">
    <source>
        <dbReference type="PROSITE" id="PS50195"/>
    </source>
</evidence>
<keyword evidence="4" id="KW-0813">Transport</keyword>
<dbReference type="OrthoDB" id="5227681at2759"/>
<dbReference type="GO" id="GO:0005768">
    <property type="term" value="C:endosome"/>
    <property type="evidence" value="ECO:0007669"/>
    <property type="project" value="UniProtKB-SubCell"/>
</dbReference>
<dbReference type="PANTHER" id="PTHR46209:SF1">
    <property type="entry name" value="SORTING NEXIN-11"/>
    <property type="match status" value="1"/>
</dbReference>
<feature type="region of interest" description="Disordered" evidence="11">
    <location>
        <begin position="754"/>
        <end position="778"/>
    </location>
</feature>
<evidence type="ECO:0000313" key="13">
    <source>
        <dbReference type="EMBL" id="KAF3853933.1"/>
    </source>
</evidence>
<evidence type="ECO:0000256" key="9">
    <source>
        <dbReference type="ARBA" id="ARBA00023136"/>
    </source>
</evidence>
<dbReference type="GO" id="GO:0016050">
    <property type="term" value="P:vesicle organization"/>
    <property type="evidence" value="ECO:0007669"/>
    <property type="project" value="TreeGrafter"/>
</dbReference>
<dbReference type="PROSITE" id="PS50195">
    <property type="entry name" value="PX"/>
    <property type="match status" value="1"/>
</dbReference>
<dbReference type="EMBL" id="JAAKFY010000008">
    <property type="protein sequence ID" value="KAF3853933.1"/>
    <property type="molecule type" value="Genomic_DNA"/>
</dbReference>
<evidence type="ECO:0000256" key="7">
    <source>
        <dbReference type="ARBA" id="ARBA00022927"/>
    </source>
</evidence>
<evidence type="ECO:0000256" key="6">
    <source>
        <dbReference type="ARBA" id="ARBA00022753"/>
    </source>
</evidence>
<evidence type="ECO:0000256" key="10">
    <source>
        <dbReference type="ARBA" id="ARBA00029433"/>
    </source>
</evidence>
<feature type="compositionally biased region" description="Basic and acidic residues" evidence="11">
    <location>
        <begin position="322"/>
        <end position="336"/>
    </location>
</feature>
<dbReference type="InterPro" id="IPR036871">
    <property type="entry name" value="PX_dom_sf"/>
</dbReference>
<feature type="domain" description="PX" evidence="12">
    <location>
        <begin position="10"/>
        <end position="126"/>
    </location>
</feature>
<name>A0A7J5YXJ5_DISMA</name>